<dbReference type="EMBL" id="HBUF01393584">
    <property type="protein sequence ID" value="CAG6734739.1"/>
    <property type="molecule type" value="Transcribed_RNA"/>
</dbReference>
<evidence type="ECO:0000313" key="4">
    <source>
        <dbReference type="EMBL" id="CAG6663498.1"/>
    </source>
</evidence>
<dbReference type="EMBL" id="HBUF01048343">
    <property type="protein sequence ID" value="CAG6620725.1"/>
    <property type="molecule type" value="Transcribed_RNA"/>
</dbReference>
<comment type="similarity">
    <text evidence="1 2">Belongs to the heparin-binding growth factors family.</text>
</comment>
<dbReference type="EMBL" id="HBUF01205431">
    <property type="protein sequence ID" value="CAG6663498.1"/>
    <property type="molecule type" value="Transcribed_RNA"/>
</dbReference>
<feature type="chain" id="PRO_5034207146" description="Fibroblast growth factor" evidence="2">
    <location>
        <begin position="21"/>
        <end position="301"/>
    </location>
</feature>
<dbReference type="PRINTS" id="PR00263">
    <property type="entry name" value="HBGFFGF"/>
</dbReference>
<dbReference type="PRINTS" id="PR00262">
    <property type="entry name" value="IL1HBGF"/>
</dbReference>
<dbReference type="InterPro" id="IPR002209">
    <property type="entry name" value="Fibroblast_GF_fam"/>
</dbReference>
<feature type="compositionally biased region" description="Basic residues" evidence="3">
    <location>
        <begin position="208"/>
        <end position="220"/>
    </location>
</feature>
<feature type="compositionally biased region" description="Basic and acidic residues" evidence="3">
    <location>
        <begin position="233"/>
        <end position="249"/>
    </location>
</feature>
<feature type="region of interest" description="Disordered" evidence="3">
    <location>
        <begin position="189"/>
        <end position="289"/>
    </location>
</feature>
<proteinExistence type="inferred from homology"/>
<dbReference type="InterPro" id="IPR008996">
    <property type="entry name" value="IL1/FGF"/>
</dbReference>
<accession>A0A8D8WLP8</accession>
<dbReference type="PROSITE" id="PS00247">
    <property type="entry name" value="HBGF_FGF"/>
    <property type="match status" value="1"/>
</dbReference>
<dbReference type="GO" id="GO:0008083">
    <property type="term" value="F:growth factor activity"/>
    <property type="evidence" value="ECO:0007669"/>
    <property type="project" value="InterPro"/>
</dbReference>
<evidence type="ECO:0000256" key="3">
    <source>
        <dbReference type="SAM" id="MobiDB-lite"/>
    </source>
</evidence>
<dbReference type="CDD" id="cd23311">
    <property type="entry name" value="beta-trefoil_FGF_Bnl-like"/>
    <property type="match status" value="1"/>
</dbReference>
<dbReference type="EMBL" id="HBUF01048344">
    <property type="protein sequence ID" value="CAG6620726.1"/>
    <property type="molecule type" value="Transcribed_RNA"/>
</dbReference>
<sequence length="301" mass="34716">MLICWIWKVVLLLFCWSSLAAPILPSQDTNGTPRSERSANLSHITGTSRKIRMYVKDRYLKISPDGNVTGTNEDESEYTILQRSSVNKGQVKFQSVATCMFLCMDSCGLLYGSREWDEECIFNEMIELHNYNTYSSARFSNERRTLYLALNKFGMPRRVQLRGKQPLGKMSTYTRVLTTPVSNKRVEKMEKQPMRHHQLCPPHADDKKRKRNRKKKRRKCGGNGPAGLSTEPSTEKKVVKRKSEEGNEKSHHKKRKAPTNKHNLLYKEVPSESWQEHATSLPAEDNTTLPDLDMVEFDDMT</sequence>
<keyword evidence="2" id="KW-0732">Signal</keyword>
<dbReference type="SUPFAM" id="SSF50353">
    <property type="entry name" value="Cytokine"/>
    <property type="match status" value="1"/>
</dbReference>
<reference evidence="4" key="1">
    <citation type="submission" date="2021-05" db="EMBL/GenBank/DDBJ databases">
        <authorList>
            <person name="Alioto T."/>
            <person name="Alioto T."/>
            <person name="Gomez Garrido J."/>
        </authorList>
    </citation>
    <scope>NUCLEOTIDE SEQUENCE</scope>
</reference>
<evidence type="ECO:0000256" key="1">
    <source>
        <dbReference type="ARBA" id="ARBA00007936"/>
    </source>
</evidence>
<protein>
    <recommendedName>
        <fullName evidence="2">Fibroblast growth factor</fullName>
        <shortName evidence="2">FGF</shortName>
    </recommendedName>
</protein>
<feature type="signal peptide" evidence="2">
    <location>
        <begin position="1"/>
        <end position="20"/>
    </location>
</feature>
<dbReference type="Gene3D" id="2.80.10.50">
    <property type="match status" value="1"/>
</dbReference>
<dbReference type="EMBL" id="HBUF01205432">
    <property type="protein sequence ID" value="CAG6663499.1"/>
    <property type="molecule type" value="Transcribed_RNA"/>
</dbReference>
<dbReference type="Pfam" id="PF00167">
    <property type="entry name" value="FGF"/>
    <property type="match status" value="1"/>
</dbReference>
<dbReference type="EMBL" id="HBUF01545951">
    <property type="protein sequence ID" value="CAG6756941.1"/>
    <property type="molecule type" value="Transcribed_RNA"/>
</dbReference>
<dbReference type="SMART" id="SM00442">
    <property type="entry name" value="FGF"/>
    <property type="match status" value="1"/>
</dbReference>
<dbReference type="AlphaFoldDB" id="A0A8D8WLP8"/>
<feature type="compositionally biased region" description="Basic residues" evidence="3">
    <location>
        <begin position="250"/>
        <end position="259"/>
    </location>
</feature>
<organism evidence="4">
    <name type="scientific">Cacopsylla melanoneura</name>
    <dbReference type="NCBI Taxonomy" id="428564"/>
    <lineage>
        <taxon>Eukaryota</taxon>
        <taxon>Metazoa</taxon>
        <taxon>Ecdysozoa</taxon>
        <taxon>Arthropoda</taxon>
        <taxon>Hexapoda</taxon>
        <taxon>Insecta</taxon>
        <taxon>Pterygota</taxon>
        <taxon>Neoptera</taxon>
        <taxon>Paraneoptera</taxon>
        <taxon>Hemiptera</taxon>
        <taxon>Sternorrhyncha</taxon>
        <taxon>Psylloidea</taxon>
        <taxon>Psyllidae</taxon>
        <taxon>Psyllinae</taxon>
        <taxon>Cacopsylla</taxon>
    </lineage>
</organism>
<name>A0A8D8WLP8_9HEMI</name>
<dbReference type="PANTHER" id="PTHR11486">
    <property type="entry name" value="FIBROBLAST GROWTH FACTOR"/>
    <property type="match status" value="1"/>
</dbReference>
<evidence type="ECO:0000256" key="2">
    <source>
        <dbReference type="RuleBase" id="RU049442"/>
    </source>
</evidence>